<accession>A0A1B7KSW2</accession>
<dbReference type="EMBL" id="LXMA01000012">
    <property type="protein sequence ID" value="OAT73152.1"/>
    <property type="molecule type" value="Genomic_DNA"/>
</dbReference>
<proteinExistence type="predicted"/>
<sequence length="122" mass="13914">MMYDKELDEWICAKGDGWCLCMNKRKRPTVRRCQMDVPLYGMCRMPVSSGMHQRQRHENHPRFFEKSTTTLGNSGNGCPTEAGAAMYRKRAGVWANQAKPAFFVKIAPKNYSGMGEFVLTTI</sequence>
<dbReference type="Proteomes" id="UP000078290">
    <property type="component" value="Unassembled WGS sequence"/>
</dbReference>
<protein>
    <submittedName>
        <fullName evidence="1">Uncharacterized protein</fullName>
    </submittedName>
</protein>
<organism evidence="1 2">
    <name type="scientific">Parageobacillus thermoglucosidasius</name>
    <name type="common">Geobacillus thermoglucosidasius</name>
    <dbReference type="NCBI Taxonomy" id="1426"/>
    <lineage>
        <taxon>Bacteria</taxon>
        <taxon>Bacillati</taxon>
        <taxon>Bacillota</taxon>
        <taxon>Bacilli</taxon>
        <taxon>Bacillales</taxon>
        <taxon>Anoxybacillaceae</taxon>
        <taxon>Parageobacillus</taxon>
    </lineage>
</organism>
<reference evidence="2" key="1">
    <citation type="submission" date="2016-05" db="EMBL/GenBank/DDBJ databases">
        <authorList>
            <person name="Wang W."/>
            <person name="Zhu L."/>
        </authorList>
    </citation>
    <scope>NUCLEOTIDE SEQUENCE [LARGE SCALE GENOMIC DNA]</scope>
    <source>
        <strain evidence="2">W-2</strain>
    </source>
</reference>
<comment type="caution">
    <text evidence="1">The sequence shown here is derived from an EMBL/GenBank/DDBJ whole genome shotgun (WGS) entry which is preliminary data.</text>
</comment>
<name>A0A1B7KSW2_PARTM</name>
<evidence type="ECO:0000313" key="2">
    <source>
        <dbReference type="Proteomes" id="UP000078290"/>
    </source>
</evidence>
<gene>
    <name evidence="1" type="ORF">A7K69_03980</name>
</gene>
<evidence type="ECO:0000313" key="1">
    <source>
        <dbReference type="EMBL" id="OAT73152.1"/>
    </source>
</evidence>
<dbReference type="AlphaFoldDB" id="A0A1B7KSW2"/>